<sequence length="104" mass="11324">MGKITAVREMLRITDQESNTALHVAAIYGDVEMVEGLLKLEDPNFPYSANKIQETPHYIAARSGDAGVLSILLEKSKSTAHGGPHGKTVLHAAVMGEDIQRKQR</sequence>
<dbReference type="PROSITE" id="PS50088">
    <property type="entry name" value="ANK_REPEAT"/>
    <property type="match status" value="1"/>
</dbReference>
<dbReference type="InterPro" id="IPR036770">
    <property type="entry name" value="Ankyrin_rpt-contain_sf"/>
</dbReference>
<dbReference type="Gene3D" id="1.25.40.20">
    <property type="entry name" value="Ankyrin repeat-containing domain"/>
    <property type="match status" value="1"/>
</dbReference>
<dbReference type="Proteomes" id="UP000593573">
    <property type="component" value="Unassembled WGS sequence"/>
</dbReference>
<comment type="caution">
    <text evidence="2">The sequence shown here is derived from an EMBL/GenBank/DDBJ whole genome shotgun (WGS) entry which is preliminary data.</text>
</comment>
<dbReference type="SUPFAM" id="SSF48403">
    <property type="entry name" value="Ankyrin repeat"/>
    <property type="match status" value="1"/>
</dbReference>
<dbReference type="PROSITE" id="PS50297">
    <property type="entry name" value="ANK_REP_REGION"/>
    <property type="match status" value="1"/>
</dbReference>
<dbReference type="EMBL" id="JABFAB010000012">
    <property type="protein sequence ID" value="MBA0666946.1"/>
    <property type="molecule type" value="Genomic_DNA"/>
</dbReference>
<proteinExistence type="predicted"/>
<evidence type="ECO:0000313" key="3">
    <source>
        <dbReference type="Proteomes" id="UP000593573"/>
    </source>
</evidence>
<dbReference type="InterPro" id="IPR002110">
    <property type="entry name" value="Ankyrin_rpt"/>
</dbReference>
<dbReference type="PANTHER" id="PTHR24121:SF22">
    <property type="entry name" value="PROTEIN ACCELERATED CELL DEATH 6-LIKE"/>
    <property type="match status" value="1"/>
</dbReference>
<dbReference type="OrthoDB" id="944730at2759"/>
<protein>
    <recommendedName>
        <fullName evidence="4">PGG domain-containing protein</fullName>
    </recommendedName>
</protein>
<dbReference type="AlphaFoldDB" id="A0A7J8VVW1"/>
<keyword evidence="1" id="KW-0040">ANK repeat</keyword>
<accession>A0A7J8VVW1</accession>
<feature type="repeat" description="ANK" evidence="1">
    <location>
        <begin position="17"/>
        <end position="39"/>
    </location>
</feature>
<dbReference type="Pfam" id="PF00023">
    <property type="entry name" value="Ank"/>
    <property type="match status" value="1"/>
</dbReference>
<organism evidence="2 3">
    <name type="scientific">Gossypium klotzschianum</name>
    <dbReference type="NCBI Taxonomy" id="34286"/>
    <lineage>
        <taxon>Eukaryota</taxon>
        <taxon>Viridiplantae</taxon>
        <taxon>Streptophyta</taxon>
        <taxon>Embryophyta</taxon>
        <taxon>Tracheophyta</taxon>
        <taxon>Spermatophyta</taxon>
        <taxon>Magnoliopsida</taxon>
        <taxon>eudicotyledons</taxon>
        <taxon>Gunneridae</taxon>
        <taxon>Pentapetalae</taxon>
        <taxon>rosids</taxon>
        <taxon>malvids</taxon>
        <taxon>Malvales</taxon>
        <taxon>Malvaceae</taxon>
        <taxon>Malvoideae</taxon>
        <taxon>Gossypium</taxon>
    </lineage>
</organism>
<name>A0A7J8VVW1_9ROSI</name>
<dbReference type="SMART" id="SM00248">
    <property type="entry name" value="ANK"/>
    <property type="match status" value="2"/>
</dbReference>
<keyword evidence="3" id="KW-1185">Reference proteome</keyword>
<reference evidence="2 3" key="1">
    <citation type="journal article" date="2019" name="Genome Biol. Evol.">
        <title>Insights into the evolution of the New World diploid cottons (Gossypium, subgenus Houzingenia) based on genome sequencing.</title>
        <authorList>
            <person name="Grover C.E."/>
            <person name="Arick M.A. 2nd"/>
            <person name="Thrash A."/>
            <person name="Conover J.L."/>
            <person name="Sanders W.S."/>
            <person name="Peterson D.G."/>
            <person name="Frelichowski J.E."/>
            <person name="Scheffler J.A."/>
            <person name="Scheffler B.E."/>
            <person name="Wendel J.F."/>
        </authorList>
    </citation>
    <scope>NUCLEOTIDE SEQUENCE [LARGE SCALE GENOMIC DNA]</scope>
    <source>
        <strain evidence="2">57</strain>
        <tissue evidence="2">Leaf</tissue>
    </source>
</reference>
<dbReference type="PANTHER" id="PTHR24121">
    <property type="entry name" value="NO MECHANORECEPTOR POTENTIAL C, ISOFORM D-RELATED"/>
    <property type="match status" value="1"/>
</dbReference>
<evidence type="ECO:0000313" key="2">
    <source>
        <dbReference type="EMBL" id="MBA0666946.1"/>
    </source>
</evidence>
<evidence type="ECO:0000256" key="1">
    <source>
        <dbReference type="PROSITE-ProRule" id="PRU00023"/>
    </source>
</evidence>
<gene>
    <name evidence="2" type="ORF">Goklo_003302</name>
</gene>
<evidence type="ECO:0008006" key="4">
    <source>
        <dbReference type="Google" id="ProtNLM"/>
    </source>
</evidence>